<dbReference type="Proteomes" id="UP001151760">
    <property type="component" value="Unassembled WGS sequence"/>
</dbReference>
<keyword evidence="1" id="KW-0378">Hydrolase</keyword>
<evidence type="ECO:0000259" key="3">
    <source>
        <dbReference type="Pfam" id="PF13976"/>
    </source>
</evidence>
<dbReference type="InterPro" id="IPR043502">
    <property type="entry name" value="DNA/RNA_pol_sf"/>
</dbReference>
<protein>
    <submittedName>
        <fullName evidence="5">Ribonuclease H-like domain-containing protein</fullName>
    </submittedName>
</protein>
<evidence type="ECO:0000313" key="6">
    <source>
        <dbReference type="Proteomes" id="UP001151760"/>
    </source>
</evidence>
<dbReference type="Pfam" id="PF22936">
    <property type="entry name" value="Pol_BBD"/>
    <property type="match status" value="1"/>
</dbReference>
<feature type="domain" description="Reverse transcriptase Ty1/copia-type" evidence="2">
    <location>
        <begin position="217"/>
        <end position="306"/>
    </location>
</feature>
<dbReference type="PANTHER" id="PTHR11439">
    <property type="entry name" value="GAG-POL-RELATED RETROTRANSPOSON"/>
    <property type="match status" value="1"/>
</dbReference>
<dbReference type="PANTHER" id="PTHR11439:SF524">
    <property type="entry name" value="RNA-DIRECTED DNA POLYMERASE, PROTEIN KINASE RLK-PELLE-DLSV FAMILY"/>
    <property type="match status" value="1"/>
</dbReference>
<accession>A0ABQ5BIA4</accession>
<sequence>MDTGATSHLISNARNLSTIFNKCLFLSIHVGDDNSIPVTNTGHSIISSIHRPLYLHNVLVTPNIIKNLIYVRQFTRDNNCTIEFDAFDFSVKDFLTRHILLRCDSSGDLYPVTKPSTLPTALVSTSSSTWHQRLGHPGDEVLRSLTSRNFISCNKAKSTHVCHACQLGKHVKLAFHNSTFIWRNAMYDEYNALVKNGTWLLVPRPAGANMVRSMWLFIYRHGSRVSYLLLYVDDIILTASSTELLPQLIDSLHRAFDMTDLGELNYFLGIFVVRHSTGLFLSQRKYALQLLERAHMVNCNPSRTPVDTESKLGPDGVPIQDPTMYQSLVGGLQYLTFTRPDLSYAVQQICLYMHDPREPHLGAIKRILRYIQGNLDLGLHLYASSTTSLVGYIDANWAGCPSTRRYTSETAWLHNILCELHSPLSTATLVYCDNVNVVYMSDNPVQHQWTKHIEIDIHFVRDMVTAGQVRVLHVPSRFQNADIFTKGMPSALFEEFQSSLSVGLLPLQLRERICRYIWMICMISHLSCKDEDKPKDKTTSAGKDKVLAVDVVKDKVPVVVKEKRKIEFPKDKPNDMAAFADKDTTPADVTDKGKTFVF</sequence>
<dbReference type="Pfam" id="PF07727">
    <property type="entry name" value="RVT_2"/>
    <property type="match status" value="1"/>
</dbReference>
<evidence type="ECO:0000259" key="2">
    <source>
        <dbReference type="Pfam" id="PF07727"/>
    </source>
</evidence>
<comment type="caution">
    <text evidence="5">The sequence shown here is derived from an EMBL/GenBank/DDBJ whole genome shotgun (WGS) entry which is preliminary data.</text>
</comment>
<evidence type="ECO:0000259" key="4">
    <source>
        <dbReference type="Pfam" id="PF22936"/>
    </source>
</evidence>
<feature type="domain" description="GAG-pre-integrase" evidence="3">
    <location>
        <begin position="121"/>
        <end position="170"/>
    </location>
</feature>
<dbReference type="CDD" id="cd09272">
    <property type="entry name" value="RNase_HI_RT_Ty1"/>
    <property type="match status" value="1"/>
</dbReference>
<keyword evidence="1" id="KW-0645">Protease</keyword>
<keyword evidence="1" id="KW-0064">Aspartyl protease</keyword>
<dbReference type="InterPro" id="IPR025724">
    <property type="entry name" value="GAG-pre-integrase_dom"/>
</dbReference>
<organism evidence="5 6">
    <name type="scientific">Tanacetum coccineum</name>
    <dbReference type="NCBI Taxonomy" id="301880"/>
    <lineage>
        <taxon>Eukaryota</taxon>
        <taxon>Viridiplantae</taxon>
        <taxon>Streptophyta</taxon>
        <taxon>Embryophyta</taxon>
        <taxon>Tracheophyta</taxon>
        <taxon>Spermatophyta</taxon>
        <taxon>Magnoliopsida</taxon>
        <taxon>eudicotyledons</taxon>
        <taxon>Gunneridae</taxon>
        <taxon>Pentapetalae</taxon>
        <taxon>asterids</taxon>
        <taxon>campanulids</taxon>
        <taxon>Asterales</taxon>
        <taxon>Asteraceae</taxon>
        <taxon>Asteroideae</taxon>
        <taxon>Anthemideae</taxon>
        <taxon>Anthemidinae</taxon>
        <taxon>Tanacetum</taxon>
    </lineage>
</organism>
<evidence type="ECO:0000256" key="1">
    <source>
        <dbReference type="ARBA" id="ARBA00022750"/>
    </source>
</evidence>
<reference evidence="5" key="1">
    <citation type="journal article" date="2022" name="Int. J. Mol. Sci.">
        <title>Draft Genome of Tanacetum Coccineum: Genomic Comparison of Closely Related Tanacetum-Family Plants.</title>
        <authorList>
            <person name="Yamashiro T."/>
            <person name="Shiraishi A."/>
            <person name="Nakayama K."/>
            <person name="Satake H."/>
        </authorList>
    </citation>
    <scope>NUCLEOTIDE SEQUENCE</scope>
</reference>
<dbReference type="InterPro" id="IPR013103">
    <property type="entry name" value="RVT_2"/>
</dbReference>
<feature type="domain" description="Retrovirus-related Pol polyprotein from transposon TNT 1-94-like beta-barrel" evidence="4">
    <location>
        <begin position="1"/>
        <end position="76"/>
    </location>
</feature>
<dbReference type="InterPro" id="IPR054722">
    <property type="entry name" value="PolX-like_BBD"/>
</dbReference>
<proteinExistence type="predicted"/>
<keyword evidence="6" id="KW-1185">Reference proteome</keyword>
<evidence type="ECO:0000313" key="5">
    <source>
        <dbReference type="EMBL" id="GJT13787.1"/>
    </source>
</evidence>
<dbReference type="SUPFAM" id="SSF56672">
    <property type="entry name" value="DNA/RNA polymerases"/>
    <property type="match status" value="1"/>
</dbReference>
<name>A0ABQ5BIA4_9ASTR</name>
<dbReference type="EMBL" id="BQNB010013259">
    <property type="protein sequence ID" value="GJT13787.1"/>
    <property type="molecule type" value="Genomic_DNA"/>
</dbReference>
<dbReference type="Pfam" id="PF13976">
    <property type="entry name" value="gag_pre-integrs"/>
    <property type="match status" value="1"/>
</dbReference>
<gene>
    <name evidence="5" type="ORF">Tco_0860829</name>
</gene>
<reference evidence="5" key="2">
    <citation type="submission" date="2022-01" db="EMBL/GenBank/DDBJ databases">
        <authorList>
            <person name="Yamashiro T."/>
            <person name="Shiraishi A."/>
            <person name="Satake H."/>
            <person name="Nakayama K."/>
        </authorList>
    </citation>
    <scope>NUCLEOTIDE SEQUENCE</scope>
</reference>